<dbReference type="PIRSF" id="PIRSF000724">
    <property type="entry name" value="Pgk"/>
    <property type="match status" value="1"/>
</dbReference>
<keyword evidence="10 14" id="KW-0547">Nucleotide-binding</keyword>
<evidence type="ECO:0000313" key="18">
    <source>
        <dbReference type="EMBL" id="PYD36921.1"/>
    </source>
</evidence>
<dbReference type="PRINTS" id="PR00477">
    <property type="entry name" value="PHGLYCKINASE"/>
</dbReference>
<evidence type="ECO:0000256" key="12">
    <source>
        <dbReference type="ARBA" id="ARBA00022840"/>
    </source>
</evidence>
<dbReference type="EC" id="2.7.2.3" evidence="6 14"/>
<dbReference type="GO" id="GO:0043531">
    <property type="term" value="F:ADP binding"/>
    <property type="evidence" value="ECO:0007669"/>
    <property type="project" value="TreeGrafter"/>
</dbReference>
<dbReference type="GO" id="GO:0006096">
    <property type="term" value="P:glycolytic process"/>
    <property type="evidence" value="ECO:0007669"/>
    <property type="project" value="UniProtKB-UniRule"/>
</dbReference>
<dbReference type="PROSITE" id="PS00111">
    <property type="entry name" value="PGLYCERATE_KINASE"/>
    <property type="match status" value="1"/>
</dbReference>
<evidence type="ECO:0000256" key="17">
    <source>
        <dbReference type="RuleBase" id="RU000532"/>
    </source>
</evidence>
<dbReference type="PANTHER" id="PTHR11406:SF23">
    <property type="entry name" value="PHOSPHOGLYCERATE KINASE 1, CHLOROPLASTIC-RELATED"/>
    <property type="match status" value="1"/>
</dbReference>
<dbReference type="GO" id="GO:0006094">
    <property type="term" value="P:gluconeogenesis"/>
    <property type="evidence" value="ECO:0007669"/>
    <property type="project" value="TreeGrafter"/>
</dbReference>
<comment type="similarity">
    <text evidence="4 14 17">Belongs to the phosphoglycerate kinase family.</text>
</comment>
<dbReference type="FunFam" id="3.40.50.1260:FF:000001">
    <property type="entry name" value="Phosphoglycerate kinase"/>
    <property type="match status" value="1"/>
</dbReference>
<dbReference type="InterPro" id="IPR001576">
    <property type="entry name" value="Phosphoglycerate_kinase"/>
</dbReference>
<evidence type="ECO:0000256" key="8">
    <source>
        <dbReference type="ARBA" id="ARBA00022490"/>
    </source>
</evidence>
<dbReference type="Gene3D" id="3.40.50.1260">
    <property type="entry name" value="Phosphoglycerate kinase, N-terminal domain"/>
    <property type="match status" value="2"/>
</dbReference>
<comment type="caution">
    <text evidence="18">The sequence shown here is derived from an EMBL/GenBank/DDBJ whole genome shotgun (WGS) entry which is preliminary data.</text>
</comment>
<evidence type="ECO:0000256" key="3">
    <source>
        <dbReference type="ARBA" id="ARBA00004838"/>
    </source>
</evidence>
<evidence type="ECO:0000313" key="19">
    <source>
        <dbReference type="Proteomes" id="UP000248196"/>
    </source>
</evidence>
<dbReference type="InterPro" id="IPR036043">
    <property type="entry name" value="Phosphoglycerate_kinase_sf"/>
</dbReference>
<dbReference type="FunFam" id="3.40.50.1260:FF:000002">
    <property type="entry name" value="Phosphoglycerate kinase"/>
    <property type="match status" value="1"/>
</dbReference>
<evidence type="ECO:0000256" key="15">
    <source>
        <dbReference type="PIRSR" id="PIRSR000724-1"/>
    </source>
</evidence>
<dbReference type="Pfam" id="PF00162">
    <property type="entry name" value="PGK"/>
    <property type="match status" value="1"/>
</dbReference>
<feature type="binding site" evidence="14 16">
    <location>
        <begin position="339"/>
        <end position="342"/>
    </location>
    <ligand>
        <name>ATP</name>
        <dbReference type="ChEBI" id="CHEBI:30616"/>
    </ligand>
</feature>
<dbReference type="GO" id="GO:0004618">
    <property type="term" value="F:phosphoglycerate kinase activity"/>
    <property type="evidence" value="ECO:0007669"/>
    <property type="project" value="UniProtKB-UniRule"/>
</dbReference>
<evidence type="ECO:0000256" key="11">
    <source>
        <dbReference type="ARBA" id="ARBA00022777"/>
    </source>
</evidence>
<evidence type="ECO:0000256" key="4">
    <source>
        <dbReference type="ARBA" id="ARBA00008982"/>
    </source>
</evidence>
<keyword evidence="8 14" id="KW-0963">Cytoplasm</keyword>
<dbReference type="InterPro" id="IPR015824">
    <property type="entry name" value="Phosphoglycerate_kinase_N"/>
</dbReference>
<evidence type="ECO:0000256" key="7">
    <source>
        <dbReference type="ARBA" id="ARBA00016471"/>
    </source>
</evidence>
<evidence type="ECO:0000256" key="13">
    <source>
        <dbReference type="ARBA" id="ARBA00023152"/>
    </source>
</evidence>
<evidence type="ECO:0000256" key="5">
    <source>
        <dbReference type="ARBA" id="ARBA00011245"/>
    </source>
</evidence>
<feature type="binding site" evidence="14">
    <location>
        <position position="113"/>
    </location>
    <ligand>
        <name>substrate</name>
    </ligand>
</feature>
<feature type="binding site" evidence="15">
    <location>
        <position position="146"/>
    </location>
    <ligand>
        <name>(2R)-3-phosphoglycerate</name>
        <dbReference type="ChEBI" id="CHEBI:58272"/>
    </ligand>
</feature>
<evidence type="ECO:0000256" key="16">
    <source>
        <dbReference type="PIRSR" id="PIRSR000724-2"/>
    </source>
</evidence>
<dbReference type="Proteomes" id="UP000248196">
    <property type="component" value="Unassembled WGS sequence"/>
</dbReference>
<organism evidence="18 19">
    <name type="scientific">Serratia plymuthica</name>
    <dbReference type="NCBI Taxonomy" id="82996"/>
    <lineage>
        <taxon>Bacteria</taxon>
        <taxon>Pseudomonadati</taxon>
        <taxon>Pseudomonadota</taxon>
        <taxon>Gammaproteobacteria</taxon>
        <taxon>Enterobacterales</taxon>
        <taxon>Yersiniaceae</taxon>
        <taxon>Serratia</taxon>
    </lineage>
</organism>
<feature type="binding site" evidence="14 16">
    <location>
        <position position="313"/>
    </location>
    <ligand>
        <name>ATP</name>
        <dbReference type="ChEBI" id="CHEBI:30616"/>
    </ligand>
</feature>
<comment type="catalytic activity">
    <reaction evidence="1 14 17">
        <text>(2R)-3-phosphoglycerate + ATP = (2R)-3-phospho-glyceroyl phosphate + ADP</text>
        <dbReference type="Rhea" id="RHEA:14801"/>
        <dbReference type="ChEBI" id="CHEBI:30616"/>
        <dbReference type="ChEBI" id="CHEBI:57604"/>
        <dbReference type="ChEBI" id="CHEBI:58272"/>
        <dbReference type="ChEBI" id="CHEBI:456216"/>
        <dbReference type="EC" id="2.7.2.3"/>
    </reaction>
</comment>
<protein>
    <recommendedName>
        <fullName evidence="7 14">Phosphoglycerate kinase</fullName>
        <ecNumber evidence="6 14">2.7.2.3</ecNumber>
    </recommendedName>
</protein>
<feature type="binding site" evidence="14 15">
    <location>
        <begin position="21"/>
        <end position="23"/>
    </location>
    <ligand>
        <name>substrate</name>
    </ligand>
</feature>
<comment type="caution">
    <text evidence="14">Lacks conserved residue(s) required for the propagation of feature annotation.</text>
</comment>
<keyword evidence="13 14" id="KW-0324">Glycolysis</keyword>
<feature type="binding site" evidence="15">
    <location>
        <position position="113"/>
    </location>
    <ligand>
        <name>(2R)-3-phosphoglycerate</name>
        <dbReference type="ChEBI" id="CHEBI:58272"/>
    </ligand>
</feature>
<comment type="pathway">
    <text evidence="3 14">Carbohydrate degradation; glycolysis; pyruvate from D-glyceraldehyde 3-phosphate: step 2/5.</text>
</comment>
<evidence type="ECO:0000256" key="6">
    <source>
        <dbReference type="ARBA" id="ARBA00013061"/>
    </source>
</evidence>
<evidence type="ECO:0000256" key="2">
    <source>
        <dbReference type="ARBA" id="ARBA00004496"/>
    </source>
</evidence>
<dbReference type="UniPathway" id="UPA00109">
    <property type="reaction ID" value="UER00185"/>
</dbReference>
<feature type="binding site" evidence="14 16">
    <location>
        <position position="197"/>
    </location>
    <ligand>
        <name>ATP</name>
        <dbReference type="ChEBI" id="CHEBI:30616"/>
    </ligand>
</feature>
<dbReference type="GO" id="GO:0005829">
    <property type="term" value="C:cytosol"/>
    <property type="evidence" value="ECO:0007669"/>
    <property type="project" value="TreeGrafter"/>
</dbReference>
<proteinExistence type="inferred from homology"/>
<feature type="binding site" evidence="15">
    <location>
        <position position="36"/>
    </location>
    <ligand>
        <name>(2R)-3-phosphoglycerate</name>
        <dbReference type="ChEBI" id="CHEBI:58272"/>
    </ligand>
</feature>
<feature type="binding site" evidence="14">
    <location>
        <position position="36"/>
    </location>
    <ligand>
        <name>substrate</name>
    </ligand>
</feature>
<dbReference type="PANTHER" id="PTHR11406">
    <property type="entry name" value="PHOSPHOGLYCERATE KINASE"/>
    <property type="match status" value="1"/>
</dbReference>
<evidence type="ECO:0000256" key="9">
    <source>
        <dbReference type="ARBA" id="ARBA00022679"/>
    </source>
</evidence>
<feature type="binding site" evidence="14">
    <location>
        <position position="146"/>
    </location>
    <ligand>
        <name>substrate</name>
    </ligand>
</feature>
<dbReference type="GO" id="GO:0005524">
    <property type="term" value="F:ATP binding"/>
    <property type="evidence" value="ECO:0007669"/>
    <property type="project" value="UniProtKB-KW"/>
</dbReference>
<gene>
    <name evidence="14 18" type="primary">pgk</name>
    <name evidence="18" type="ORF">CT690_23005</name>
</gene>
<dbReference type="HAMAP" id="MF_00145">
    <property type="entry name" value="Phosphoglyc_kinase"/>
    <property type="match status" value="1"/>
</dbReference>
<dbReference type="EMBL" id="PESE01000009">
    <property type="protein sequence ID" value="PYD36921.1"/>
    <property type="molecule type" value="Genomic_DNA"/>
</dbReference>
<keyword evidence="9 14" id="KW-0808">Transferase</keyword>
<reference evidence="18 19" key="1">
    <citation type="submission" date="2017-11" db="EMBL/GenBank/DDBJ databases">
        <title>Genome sequence of the oocydin A producing rhizobacterium Serratia plymuthica 4Rx5.</title>
        <authorList>
            <person name="Matilla M.A."/>
            <person name="Udaondo Z."/>
            <person name="Salmond G.P.C."/>
        </authorList>
    </citation>
    <scope>NUCLEOTIDE SEQUENCE [LARGE SCALE GENOMIC DNA]</scope>
    <source>
        <strain evidence="18 19">4Rx5</strain>
    </source>
</reference>
<accession>A0A318NSR8</accession>
<dbReference type="SUPFAM" id="SSF53748">
    <property type="entry name" value="Phosphoglycerate kinase"/>
    <property type="match status" value="1"/>
</dbReference>
<sequence length="386" mass="41020">MSVINMSDLDLAGKRVLIRSDLNVPVKDGKVTSDARIRASLPTIEAALKQGARVMVTSHLGRPVEGEYNEEFSLLPVVNYLKEHLKSPVRLAKDYLEGVDVAEGELVVLENVRFNKGEKKDDETLSKKYAALCDVYVMDAFGTAHRAQASTHGVGKFAPVACAGPLLSAELEALGKALGNPARPMVAIVGGSKVSTKFDVLQSLVKIADTVIVGGGIANTFVAIENNVGKSLYEPDFVAAAKDLRDQYGIPVPTDSRVGTEFSETAAATVKSVSDIADNEEIMDFGDETAFAMAALLKNAKTILWNGPVGVFEFPNFRRGTEIVANAIADSEAFSIAGGGDTLAAIDMFGIADKISYISTGGGAFLEFVEGKSLPAVVMLEERAKQ</sequence>
<evidence type="ECO:0000256" key="14">
    <source>
        <dbReference type="HAMAP-Rule" id="MF_00145"/>
    </source>
</evidence>
<evidence type="ECO:0000256" key="10">
    <source>
        <dbReference type="ARBA" id="ARBA00022741"/>
    </source>
</evidence>
<comment type="subunit">
    <text evidence="5 14">Monomer.</text>
</comment>
<feature type="binding site" evidence="14 15">
    <location>
        <begin position="59"/>
        <end position="62"/>
    </location>
    <ligand>
        <name>substrate</name>
    </ligand>
</feature>
<name>A0A318NSR8_SERPL</name>
<keyword evidence="12 14" id="KW-0067">ATP-binding</keyword>
<keyword evidence="11 14" id="KW-0418">Kinase</keyword>
<dbReference type="InterPro" id="IPR015911">
    <property type="entry name" value="Phosphoglycerate_kinase_CS"/>
</dbReference>
<comment type="subcellular location">
    <subcellularLocation>
        <location evidence="2 14">Cytoplasm</location>
    </subcellularLocation>
</comment>
<dbReference type="RefSeq" id="WP_004952577.1">
    <property type="nucleotide sequence ID" value="NZ_CP185735.1"/>
</dbReference>
<dbReference type="OrthoDB" id="9808460at2"/>
<evidence type="ECO:0000256" key="1">
    <source>
        <dbReference type="ARBA" id="ARBA00000642"/>
    </source>
</evidence>
<dbReference type="AlphaFoldDB" id="A0A318NSR8"/>